<keyword evidence="2" id="KW-1185">Reference proteome</keyword>
<organism evidence="1 2">
    <name type="scientific">Flammeovirga pectinis</name>
    <dbReference type="NCBI Taxonomy" id="2494373"/>
    <lineage>
        <taxon>Bacteria</taxon>
        <taxon>Pseudomonadati</taxon>
        <taxon>Bacteroidota</taxon>
        <taxon>Cytophagia</taxon>
        <taxon>Cytophagales</taxon>
        <taxon>Flammeovirgaceae</taxon>
        <taxon>Flammeovirga</taxon>
    </lineage>
</organism>
<dbReference type="Proteomes" id="UP000267268">
    <property type="component" value="Chromosome 1"/>
</dbReference>
<dbReference type="RefSeq" id="WP_126611187.1">
    <property type="nucleotide sequence ID" value="NZ_CP034562.1"/>
</dbReference>
<dbReference type="KEGG" id="fll:EI427_02340"/>
<name>A0A3S9NZ08_9BACT</name>
<protein>
    <recommendedName>
        <fullName evidence="3">MarR family transcriptional regulator</fullName>
    </recommendedName>
</protein>
<dbReference type="EMBL" id="CP034562">
    <property type="protein sequence ID" value="AZQ61095.1"/>
    <property type="molecule type" value="Genomic_DNA"/>
</dbReference>
<dbReference type="AlphaFoldDB" id="A0A3S9NZ08"/>
<evidence type="ECO:0000313" key="2">
    <source>
        <dbReference type="Proteomes" id="UP000267268"/>
    </source>
</evidence>
<reference evidence="1 2" key="1">
    <citation type="submission" date="2018-12" db="EMBL/GenBank/DDBJ databases">
        <title>Flammeovirga pectinis sp. nov., isolated from the gut of the Korean scallop, Patinopecten yessoensis.</title>
        <authorList>
            <person name="Bae J.-W."/>
            <person name="Jeong Y.-S."/>
            <person name="Kang W."/>
        </authorList>
    </citation>
    <scope>NUCLEOTIDE SEQUENCE [LARGE SCALE GENOMIC DNA]</scope>
    <source>
        <strain evidence="1 2">L12M1</strain>
    </source>
</reference>
<evidence type="ECO:0000313" key="1">
    <source>
        <dbReference type="EMBL" id="AZQ61095.1"/>
    </source>
</evidence>
<evidence type="ECO:0008006" key="3">
    <source>
        <dbReference type="Google" id="ProtNLM"/>
    </source>
</evidence>
<accession>A0A3S9NZ08</accession>
<gene>
    <name evidence="1" type="ORF">EI427_02340</name>
</gene>
<proteinExistence type="predicted"/>
<sequence length="80" mass="8769">MSTEIKQSKLLVGICIHSGECLEEIAKNLGLSTTRDEIEVLASLMENDGLLNGVHREYNKTHAELTSKGVSTAFSLLENH</sequence>
<dbReference type="OrthoDB" id="981669at2"/>